<dbReference type="AlphaFoldDB" id="A0A1E8FFJ1"/>
<keyword evidence="1" id="KW-0472">Membrane</keyword>
<feature type="transmembrane region" description="Helical" evidence="1">
    <location>
        <begin position="96"/>
        <end position="117"/>
    </location>
</feature>
<dbReference type="GO" id="GO:0005886">
    <property type="term" value="C:plasma membrane"/>
    <property type="evidence" value="ECO:0007669"/>
    <property type="project" value="TreeGrafter"/>
</dbReference>
<feature type="transmembrane region" description="Helical" evidence="1">
    <location>
        <begin position="6"/>
        <end position="26"/>
    </location>
</feature>
<sequence length="123" mass="13844">MYMMAKHLHLTAVGLSILLFVIRFLYGQMNPAFLQKKWVKIVPHVIDTVLLLSAIWLCFIISQYPLVNGWLTFKVFGVVAYIFLGLVALKKAKTPAMKWGSFVAALIVLGLTAKVAVTKQLFF</sequence>
<comment type="caution">
    <text evidence="2">The sequence shown here is derived from an EMBL/GenBank/DDBJ whole genome shotgun (WGS) entry which is preliminary data.</text>
</comment>
<dbReference type="PANTHER" id="PTHR39594:SF1">
    <property type="entry name" value="PROTEIN YCHQ"/>
    <property type="match status" value="1"/>
</dbReference>
<dbReference type="PIRSF" id="PIRSF005610">
    <property type="entry name" value="SirB"/>
    <property type="match status" value="1"/>
</dbReference>
<accession>A0A1E8FFJ1</accession>
<feature type="transmembrane region" description="Helical" evidence="1">
    <location>
        <begin position="70"/>
        <end position="89"/>
    </location>
</feature>
<reference evidence="2 3" key="1">
    <citation type="submission" date="2016-09" db="EMBL/GenBank/DDBJ databases">
        <title>Alteromonas lipolytica, a new species isolated from sea water.</title>
        <authorList>
            <person name="Wu Y.-H."/>
            <person name="Cheng H."/>
            <person name="Xu X.-W."/>
        </authorList>
    </citation>
    <scope>NUCLEOTIDE SEQUENCE [LARGE SCALE GENOMIC DNA]</scope>
    <source>
        <strain evidence="2 3">JW12</strain>
    </source>
</reference>
<name>A0A1E8FFJ1_9ALTE</name>
<protein>
    <submittedName>
        <fullName evidence="2">Invasion protein</fullName>
    </submittedName>
</protein>
<evidence type="ECO:0000313" key="2">
    <source>
        <dbReference type="EMBL" id="OFI34691.1"/>
    </source>
</evidence>
<dbReference type="RefSeq" id="WP_070175609.1">
    <property type="nucleotide sequence ID" value="NZ_BMJR01000001.1"/>
</dbReference>
<gene>
    <name evidence="2" type="ORF">BFC17_14005</name>
</gene>
<dbReference type="OrthoDB" id="5588650at2"/>
<organism evidence="2 3">
    <name type="scientific">Alteromonas lipolytica</name>
    <dbReference type="NCBI Taxonomy" id="1856405"/>
    <lineage>
        <taxon>Bacteria</taxon>
        <taxon>Pseudomonadati</taxon>
        <taxon>Pseudomonadota</taxon>
        <taxon>Gammaproteobacteria</taxon>
        <taxon>Alteromonadales</taxon>
        <taxon>Alteromonadaceae</taxon>
        <taxon>Alteromonas/Salinimonas group</taxon>
        <taxon>Alteromonas</taxon>
    </lineage>
</organism>
<evidence type="ECO:0000256" key="1">
    <source>
        <dbReference type="SAM" id="Phobius"/>
    </source>
</evidence>
<dbReference type="STRING" id="1856405.BFC17_14005"/>
<keyword evidence="3" id="KW-1185">Reference proteome</keyword>
<proteinExistence type="predicted"/>
<dbReference type="EMBL" id="MJIC01000010">
    <property type="protein sequence ID" value="OFI34691.1"/>
    <property type="molecule type" value="Genomic_DNA"/>
</dbReference>
<dbReference type="Proteomes" id="UP000176037">
    <property type="component" value="Unassembled WGS sequence"/>
</dbReference>
<keyword evidence="1" id="KW-0812">Transmembrane</keyword>
<dbReference type="Pfam" id="PF04247">
    <property type="entry name" value="SirB"/>
    <property type="match status" value="1"/>
</dbReference>
<keyword evidence="1" id="KW-1133">Transmembrane helix</keyword>
<feature type="transmembrane region" description="Helical" evidence="1">
    <location>
        <begin position="38"/>
        <end position="64"/>
    </location>
</feature>
<dbReference type="InterPro" id="IPR007360">
    <property type="entry name" value="SirB"/>
</dbReference>
<evidence type="ECO:0000313" key="3">
    <source>
        <dbReference type="Proteomes" id="UP000176037"/>
    </source>
</evidence>
<dbReference type="PANTHER" id="PTHR39594">
    <property type="entry name" value="PROTEIN YCHQ"/>
    <property type="match status" value="1"/>
</dbReference>